<evidence type="ECO:0000256" key="6">
    <source>
        <dbReference type="SAM" id="MobiDB-lite"/>
    </source>
</evidence>
<reference evidence="9 10" key="1">
    <citation type="submission" date="2020-08" db="EMBL/GenBank/DDBJ databases">
        <title>Sequencing the genomes of 1000 actinobacteria strains.</title>
        <authorList>
            <person name="Klenk H.-P."/>
        </authorList>
    </citation>
    <scope>NUCLEOTIDE SEQUENCE [LARGE SCALE GENOMIC DNA]</scope>
    <source>
        <strain evidence="9 10">DSM 44598</strain>
    </source>
</reference>
<organism evidence="9 10">
    <name type="scientific">Nocardiopsis metallicus</name>
    <dbReference type="NCBI Taxonomy" id="179819"/>
    <lineage>
        <taxon>Bacteria</taxon>
        <taxon>Bacillati</taxon>
        <taxon>Actinomycetota</taxon>
        <taxon>Actinomycetes</taxon>
        <taxon>Streptosporangiales</taxon>
        <taxon>Nocardiopsidaceae</taxon>
        <taxon>Nocardiopsis</taxon>
    </lineage>
</organism>
<evidence type="ECO:0000256" key="7">
    <source>
        <dbReference type="SAM" id="Phobius"/>
    </source>
</evidence>
<feature type="domain" description="Cardiolipin synthase N-terminal" evidence="8">
    <location>
        <begin position="14"/>
        <end position="59"/>
    </location>
</feature>
<evidence type="ECO:0000256" key="4">
    <source>
        <dbReference type="ARBA" id="ARBA00022989"/>
    </source>
</evidence>
<accession>A0A840W6T8</accession>
<feature type="region of interest" description="Disordered" evidence="6">
    <location>
        <begin position="63"/>
        <end position="94"/>
    </location>
</feature>
<feature type="region of interest" description="Disordered" evidence="6">
    <location>
        <begin position="108"/>
        <end position="163"/>
    </location>
</feature>
<name>A0A840W6T8_9ACTN</name>
<keyword evidence="5 7" id="KW-0472">Membrane</keyword>
<evidence type="ECO:0000259" key="8">
    <source>
        <dbReference type="Pfam" id="PF13396"/>
    </source>
</evidence>
<evidence type="ECO:0000313" key="9">
    <source>
        <dbReference type="EMBL" id="MBB5492710.1"/>
    </source>
</evidence>
<evidence type="ECO:0000313" key="10">
    <source>
        <dbReference type="Proteomes" id="UP000579647"/>
    </source>
</evidence>
<dbReference type="GO" id="GO:0005886">
    <property type="term" value="C:plasma membrane"/>
    <property type="evidence" value="ECO:0007669"/>
    <property type="project" value="UniProtKB-SubCell"/>
</dbReference>
<evidence type="ECO:0000256" key="5">
    <source>
        <dbReference type="ARBA" id="ARBA00023136"/>
    </source>
</evidence>
<evidence type="ECO:0000256" key="1">
    <source>
        <dbReference type="ARBA" id="ARBA00004651"/>
    </source>
</evidence>
<feature type="compositionally biased region" description="Acidic residues" evidence="6">
    <location>
        <begin position="154"/>
        <end position="163"/>
    </location>
</feature>
<keyword evidence="3 7" id="KW-0812">Transmembrane</keyword>
<feature type="transmembrane region" description="Helical" evidence="7">
    <location>
        <begin position="37"/>
        <end position="57"/>
    </location>
</feature>
<keyword evidence="2" id="KW-1003">Cell membrane</keyword>
<dbReference type="AlphaFoldDB" id="A0A840W6T8"/>
<gene>
    <name evidence="9" type="ORF">HNR07_003847</name>
</gene>
<evidence type="ECO:0000256" key="2">
    <source>
        <dbReference type="ARBA" id="ARBA00022475"/>
    </source>
</evidence>
<protein>
    <recommendedName>
        <fullName evidence="8">Cardiolipin synthase N-terminal domain-containing protein</fullName>
    </recommendedName>
</protein>
<sequence>MVYLALFLAVASLVFWVYVLFDVIGSDADRVRLLPKPVWAVIVLLVPKFGPALWFMLGRPPRNPALSSGPAGPPPPFPEYEHPGRARAVSPEEDEAFLRRCRERAEEQRQRAREFQERQERERQEREHRALDQGGDRDRSQERGQGEERREHEGDEDATGSTS</sequence>
<feature type="compositionally biased region" description="Basic and acidic residues" evidence="6">
    <location>
        <begin position="108"/>
        <end position="153"/>
    </location>
</feature>
<dbReference type="InterPro" id="IPR027379">
    <property type="entry name" value="CLS_N"/>
</dbReference>
<comment type="caution">
    <text evidence="9">The sequence shown here is derived from an EMBL/GenBank/DDBJ whole genome shotgun (WGS) entry which is preliminary data.</text>
</comment>
<dbReference type="EMBL" id="JACHDO010000001">
    <property type="protein sequence ID" value="MBB5492710.1"/>
    <property type="molecule type" value="Genomic_DNA"/>
</dbReference>
<dbReference type="RefSeq" id="WP_184366106.1">
    <property type="nucleotide sequence ID" value="NZ_BAAAKM010000019.1"/>
</dbReference>
<dbReference type="Pfam" id="PF13396">
    <property type="entry name" value="PLDc_N"/>
    <property type="match status" value="1"/>
</dbReference>
<keyword evidence="10" id="KW-1185">Reference proteome</keyword>
<keyword evidence="4 7" id="KW-1133">Transmembrane helix</keyword>
<evidence type="ECO:0000256" key="3">
    <source>
        <dbReference type="ARBA" id="ARBA00022692"/>
    </source>
</evidence>
<dbReference type="Proteomes" id="UP000579647">
    <property type="component" value="Unassembled WGS sequence"/>
</dbReference>
<comment type="subcellular location">
    <subcellularLocation>
        <location evidence="1">Cell membrane</location>
        <topology evidence="1">Multi-pass membrane protein</topology>
    </subcellularLocation>
</comment>
<proteinExistence type="predicted"/>